<feature type="active site" description="Nucleophile" evidence="5">
    <location>
        <position position="377"/>
    </location>
</feature>
<keyword evidence="2 5" id="KW-0808">Transferase</keyword>
<dbReference type="CDD" id="cd02440">
    <property type="entry name" value="AdoMet_MTases"/>
    <property type="match status" value="1"/>
</dbReference>
<sequence length="462" mass="50395">MSSFPRISLRPEVTDYLKNVFLNKEVLAAVGHQEAESRFQRLLTCLSHPPSYTCVRASTHLAPLEEIRQKLGEELKKQQMCTSSEKEVSVQILPHPRIPDVLLLPVDGPRPVEQLSSEVVVGAQCGSAVLRGANVFVPGILASPKFMKAGDVVSVFSDLEGRCTRGATSFQGMRGFVGNGVAQIDRSGIFCTDVAAKGVGVRMVEPLYQSPSFDGVLPNLAFLQNLPSVVVGHVLGPLPGERILDMCAAPGGKTCHIAALMRDQGEVVALEKIKNKIERIRQNAKMLQLNSVKVYCFNSTKAVSSNSAQEHEGPPFPAESFERVLLDAPCSGLGQRPSMSCTWSLKELCSYQPLQRKLFHAAVQLLKKGGVLVYSTCTVTLAENEEQVAWALETFPCLTLQPQEPHIGSEGMLGAGLSPEQLRLLQRFSPELTWDQTGAAAPLPYRADRDTIGFFIAKFLKK</sequence>
<dbReference type="GO" id="GO:0003723">
    <property type="term" value="F:RNA binding"/>
    <property type="evidence" value="ECO:0007669"/>
    <property type="project" value="UniProtKB-UniRule"/>
</dbReference>
<dbReference type="InterPro" id="IPR029063">
    <property type="entry name" value="SAM-dependent_MTases_sf"/>
</dbReference>
<dbReference type="EMBL" id="JAPTMU010000021">
    <property type="protein sequence ID" value="KAJ4925052.1"/>
    <property type="molecule type" value="Genomic_DNA"/>
</dbReference>
<evidence type="ECO:0000256" key="4">
    <source>
        <dbReference type="ARBA" id="ARBA00022884"/>
    </source>
</evidence>
<evidence type="ECO:0000256" key="3">
    <source>
        <dbReference type="ARBA" id="ARBA00022691"/>
    </source>
</evidence>
<evidence type="ECO:0000313" key="7">
    <source>
        <dbReference type="EMBL" id="KAJ4925052.1"/>
    </source>
</evidence>
<comment type="similarity">
    <text evidence="5">Belongs to the class I-like SAM-binding methyltransferase superfamily. RsmB/NOP family.</text>
</comment>
<dbReference type="PROSITE" id="PS51686">
    <property type="entry name" value="SAM_MT_RSMB_NOP"/>
    <property type="match status" value="1"/>
</dbReference>
<name>A0AAD6AHW6_9TELE</name>
<dbReference type="Proteomes" id="UP001219934">
    <property type="component" value="Unassembled WGS sequence"/>
</dbReference>
<dbReference type="Gene3D" id="2.30.130.10">
    <property type="entry name" value="PUA domain"/>
    <property type="match status" value="1"/>
</dbReference>
<evidence type="ECO:0000256" key="5">
    <source>
        <dbReference type="PROSITE-ProRule" id="PRU01023"/>
    </source>
</evidence>
<comment type="caution">
    <text evidence="5">Lacks conserved residue(s) required for the propagation of feature annotation.</text>
</comment>
<proteinExistence type="inferred from homology"/>
<dbReference type="InterPro" id="IPR049560">
    <property type="entry name" value="MeTrfase_RsmB-F_NOP2_cat"/>
</dbReference>
<dbReference type="InterPro" id="IPR036974">
    <property type="entry name" value="PUA_sf"/>
</dbReference>
<dbReference type="SUPFAM" id="SSF53335">
    <property type="entry name" value="S-adenosyl-L-methionine-dependent methyltransferases"/>
    <property type="match status" value="1"/>
</dbReference>
<dbReference type="PANTHER" id="PTHR22807:SF34">
    <property type="entry name" value="TRNA (CYTOSINE(72)-C(5))-METHYLTRANSFERASE NSUN6"/>
    <property type="match status" value="1"/>
</dbReference>
<evidence type="ECO:0000313" key="8">
    <source>
        <dbReference type="Proteomes" id="UP001219934"/>
    </source>
</evidence>
<dbReference type="PRINTS" id="PR02008">
    <property type="entry name" value="RCMTFAMILY"/>
</dbReference>
<accession>A0AAD6AHW6</accession>
<protein>
    <recommendedName>
        <fullName evidence="6">SAM-dependent MTase RsmB/NOP-type domain-containing protein</fullName>
    </recommendedName>
</protein>
<evidence type="ECO:0000259" key="6">
    <source>
        <dbReference type="PROSITE" id="PS51686"/>
    </source>
</evidence>
<dbReference type="InterPro" id="IPR023267">
    <property type="entry name" value="RCMT"/>
</dbReference>
<dbReference type="InterPro" id="IPR015947">
    <property type="entry name" value="PUA-like_sf"/>
</dbReference>
<dbReference type="PANTHER" id="PTHR22807">
    <property type="entry name" value="NOP2 YEAST -RELATED NOL1/NOP2/FMU SUN DOMAIN-CONTAINING"/>
    <property type="match status" value="1"/>
</dbReference>
<feature type="binding site" evidence="5">
    <location>
        <position position="327"/>
    </location>
    <ligand>
        <name>S-adenosyl-L-methionine</name>
        <dbReference type="ChEBI" id="CHEBI:59789"/>
    </ligand>
</feature>
<keyword evidence="1 5" id="KW-0489">Methyltransferase</keyword>
<dbReference type="CDD" id="cd21150">
    <property type="entry name" value="PUA_NSun6-like"/>
    <property type="match status" value="1"/>
</dbReference>
<dbReference type="Pfam" id="PF01189">
    <property type="entry name" value="Methyltr_RsmB-F"/>
    <property type="match status" value="1"/>
</dbReference>
<dbReference type="GO" id="GO:0008173">
    <property type="term" value="F:RNA methyltransferase activity"/>
    <property type="evidence" value="ECO:0007669"/>
    <property type="project" value="InterPro"/>
</dbReference>
<feature type="domain" description="SAM-dependent MTase RsmB/NOP-type" evidence="6">
    <location>
        <begin position="146"/>
        <end position="462"/>
    </location>
</feature>
<keyword evidence="8" id="KW-1185">Reference proteome</keyword>
<feature type="binding site" evidence="5">
    <location>
        <begin position="247"/>
        <end position="253"/>
    </location>
    <ligand>
        <name>S-adenosyl-L-methionine</name>
        <dbReference type="ChEBI" id="CHEBI:59789"/>
    </ligand>
</feature>
<gene>
    <name evidence="7" type="ORF">JOQ06_017790</name>
</gene>
<dbReference type="GO" id="GO:0001510">
    <property type="term" value="P:RNA methylation"/>
    <property type="evidence" value="ECO:0007669"/>
    <property type="project" value="InterPro"/>
</dbReference>
<comment type="caution">
    <text evidence="7">The sequence shown here is derived from an EMBL/GenBank/DDBJ whole genome shotgun (WGS) entry which is preliminary data.</text>
</comment>
<evidence type="ECO:0000256" key="2">
    <source>
        <dbReference type="ARBA" id="ARBA00022679"/>
    </source>
</evidence>
<dbReference type="PROSITE" id="PS50890">
    <property type="entry name" value="PUA"/>
    <property type="match status" value="1"/>
</dbReference>
<evidence type="ECO:0000256" key="1">
    <source>
        <dbReference type="ARBA" id="ARBA00022603"/>
    </source>
</evidence>
<dbReference type="Gene3D" id="3.40.50.150">
    <property type="entry name" value="Vaccinia Virus protein VP39"/>
    <property type="match status" value="1"/>
</dbReference>
<reference evidence="7" key="1">
    <citation type="submission" date="2022-11" db="EMBL/GenBank/DDBJ databases">
        <title>Chromosome-level genome of Pogonophryne albipinna.</title>
        <authorList>
            <person name="Jo E."/>
        </authorList>
    </citation>
    <scope>NUCLEOTIDE SEQUENCE</scope>
    <source>
        <strain evidence="7">SGF0006</strain>
        <tissue evidence="7">Muscle</tissue>
    </source>
</reference>
<dbReference type="InterPro" id="IPR001678">
    <property type="entry name" value="MeTrfase_RsmB-F_NOP2_dom"/>
</dbReference>
<dbReference type="SUPFAM" id="SSF88697">
    <property type="entry name" value="PUA domain-like"/>
    <property type="match status" value="1"/>
</dbReference>
<feature type="binding site" evidence="5">
    <location>
        <position position="271"/>
    </location>
    <ligand>
        <name>S-adenosyl-L-methionine</name>
        <dbReference type="ChEBI" id="CHEBI:59789"/>
    </ligand>
</feature>
<dbReference type="AlphaFoldDB" id="A0AAD6AHW6"/>
<keyword evidence="3 5" id="KW-0949">S-adenosyl-L-methionine</keyword>
<keyword evidence="4 5" id="KW-0694">RNA-binding</keyword>
<organism evidence="7 8">
    <name type="scientific">Pogonophryne albipinna</name>
    <dbReference type="NCBI Taxonomy" id="1090488"/>
    <lineage>
        <taxon>Eukaryota</taxon>
        <taxon>Metazoa</taxon>
        <taxon>Chordata</taxon>
        <taxon>Craniata</taxon>
        <taxon>Vertebrata</taxon>
        <taxon>Euteleostomi</taxon>
        <taxon>Actinopterygii</taxon>
        <taxon>Neopterygii</taxon>
        <taxon>Teleostei</taxon>
        <taxon>Neoteleostei</taxon>
        <taxon>Acanthomorphata</taxon>
        <taxon>Eupercaria</taxon>
        <taxon>Perciformes</taxon>
        <taxon>Notothenioidei</taxon>
        <taxon>Pogonophryne</taxon>
    </lineage>
</organism>